<protein>
    <submittedName>
        <fullName evidence="2">Uncharacterized protein</fullName>
    </submittedName>
</protein>
<name>A0A5J6VLH8_9VIRU</name>
<feature type="region of interest" description="Disordered" evidence="1">
    <location>
        <begin position="99"/>
        <end position="120"/>
    </location>
</feature>
<proteinExistence type="predicted"/>
<reference evidence="2" key="1">
    <citation type="journal article" date="2019" name="Philos. Trans. R. Soc. Lond., B, Biol. Sci.">
        <title>Targeted metagenomic recovery of four divergent viruses reveals shared and distinctive characteristics of giant viruses of marine eukaryotes.</title>
        <authorList>
            <person name="Needham D.M."/>
            <person name="Poirier C."/>
            <person name="Hehenberger E."/>
            <person name="Jimenez V."/>
            <person name="Swalwell J.E."/>
            <person name="Santoro A.E."/>
            <person name="Worden A.Z."/>
        </authorList>
    </citation>
    <scope>NUCLEOTIDE SEQUENCE</scope>
    <source>
        <strain evidence="2">OPacV-421</strain>
    </source>
</reference>
<dbReference type="EMBL" id="MN448295">
    <property type="protein sequence ID" value="QFG74920.1"/>
    <property type="molecule type" value="Genomic_DNA"/>
</dbReference>
<organism evidence="2">
    <name type="scientific">Megaviridae environmental sample</name>
    <dbReference type="NCBI Taxonomy" id="1737588"/>
    <lineage>
        <taxon>Viruses</taxon>
        <taxon>Varidnaviria</taxon>
        <taxon>Bamfordvirae</taxon>
        <taxon>Nucleocytoviricota</taxon>
        <taxon>Megaviricetes</taxon>
        <taxon>Imitervirales</taxon>
        <taxon>Mimiviridae</taxon>
        <taxon>environmental samples</taxon>
    </lineage>
</organism>
<sequence length="468" mass="53660">MDLLLNLLYHNGIQHINIRGNHIKKYKIRSLHFKERHNGFNIVINKTSHNPFGDSHIEVFKKLTHHKGLKYKKTPQTKKHRSGIRGLFARGTRHINKLRKRMSHKRKKKKKGGKRNTRKRVLQKGGINANELIKLICMFCLYFIVTYTTPIISDSEQMSVLEYENKFDVVKFEKKISHMNVKPSENVPVFGKCGDDGICTTKEGLEGPPVFAAVSLTSEKNSNLNKFFEAARNLPLLTDHGRGYHQYMRIKTGNGKKLTVEESAKPKDELVGFPKSKTLHKLLEGVVKDKINAFKQVKMLDDSSKEYCAYAFYNQIKPVSYLYKQFNDMLAPEGFWHQDGIPVKFDKLLEREEQLRDMNADTFNKRSQKDGVNEALVSLSYDTHNNDDMVQASARILRDGKSQEQAVVVAKDYMGSKDRSILLDQRVMGKEAFVQHSSHSTNNPKPRIVAGLLLKEVEKGMSCNIPKN</sequence>
<accession>A0A5J6VLH8</accession>
<evidence type="ECO:0000313" key="2">
    <source>
        <dbReference type="EMBL" id="QFG74920.1"/>
    </source>
</evidence>
<evidence type="ECO:0000256" key="1">
    <source>
        <dbReference type="SAM" id="MobiDB-lite"/>
    </source>
</evidence>